<keyword evidence="3" id="KW-0808">Transferase</keyword>
<evidence type="ECO:0000313" key="8">
    <source>
        <dbReference type="RefSeq" id="XP_022345509.1"/>
    </source>
</evidence>
<evidence type="ECO:0000256" key="4">
    <source>
        <dbReference type="SAM" id="Phobius"/>
    </source>
</evidence>
<dbReference type="InterPro" id="IPR057279">
    <property type="entry name" value="MGAT4"/>
</dbReference>
<evidence type="ECO:0000256" key="3">
    <source>
        <dbReference type="ARBA" id="ARBA00022679"/>
    </source>
</evidence>
<dbReference type="GO" id="GO:0006487">
    <property type="term" value="P:protein N-linked glycosylation"/>
    <property type="evidence" value="ECO:0007669"/>
    <property type="project" value="TreeGrafter"/>
</dbReference>
<dbReference type="Pfam" id="PF04666">
    <property type="entry name" value="MGAT4_cons"/>
    <property type="match status" value="1"/>
</dbReference>
<dbReference type="RefSeq" id="XP_022345545.1">
    <property type="nucleotide sequence ID" value="XM_022489837.1"/>
</dbReference>
<evidence type="ECO:0000313" key="13">
    <source>
        <dbReference type="RefSeq" id="XP_022345553.1"/>
    </source>
</evidence>
<evidence type="ECO:0000313" key="11">
    <source>
        <dbReference type="RefSeq" id="XP_022345536.1"/>
    </source>
</evidence>
<evidence type="ECO:0000256" key="2">
    <source>
        <dbReference type="ARBA" id="ARBA00022676"/>
    </source>
</evidence>
<evidence type="ECO:0000259" key="5">
    <source>
        <dbReference type="Pfam" id="PF04666"/>
    </source>
</evidence>
<dbReference type="PANTHER" id="PTHR12062">
    <property type="entry name" value="N-ACETYLGLUCOSAMINYLTRANSFERASE VI"/>
    <property type="match status" value="1"/>
</dbReference>
<gene>
    <name evidence="8 9 10 11 12 13 14" type="primary">LOC111138032</name>
</gene>
<reference evidence="9 10" key="2">
    <citation type="submission" date="2025-04" db="UniProtKB">
        <authorList>
            <consortium name="RefSeq"/>
        </authorList>
    </citation>
    <scope>IDENTIFICATION</scope>
    <source>
        <tissue evidence="9 10">Whole sample</tissue>
    </source>
</reference>
<evidence type="ECO:0000256" key="1">
    <source>
        <dbReference type="ARBA" id="ARBA00004922"/>
    </source>
</evidence>
<feature type="domain" description="MGAT4 A/B/C C-terminal" evidence="6">
    <location>
        <begin position="364"/>
        <end position="491"/>
    </location>
</feature>
<sequence length="498" mass="57519">MPRCSLRSTFSVLCTAFAIYTLVFMLNVFTPYQRKSQVKDNLLNLTRKDVLYFDSHPTTNKVRQNISHSVDAQVDVPDDKHSHELDRKLLEDMYFKIDHKEALLFGNFRKKRGFLTIALPSVKRKNVSYLETTLESLIKHTAPSEREQVVIVIFLSDSNHTWVVERAKEIYKAFHSHVLSGFIQIVHPPHIAYPNFKYLERKFNDSMTRVAWRSKQNLDYSYLMTYSRNMSKYYLQLEDDVITIKGYLSKIKSFIGHNLSKTWLFLRFSGMGFIGVLFRSSDLPKVAEFLLVLFDESPGDLLINDLKRIKGQLKDYRSRPSLFQHLGLVSSLANKIQKIQDKDFPGYVKPKSIVWTPVSPNANADILTNMSPYKNLQPEAAYFPSSKHYFWTSDTKNGSYYRIVFKEVQNISAISIFSGNEKHPDDKLTSSTSISVSYEVKAINGTECSNRKQIGLVENGEFHLNVTSPFLNVKCVSVDLNEDHETWVIIRDISIRTK</sequence>
<dbReference type="KEGG" id="cvn:111138032"/>
<evidence type="ECO:0000313" key="14">
    <source>
        <dbReference type="RefSeq" id="XP_022345560.1"/>
    </source>
</evidence>
<dbReference type="Pfam" id="PF23524">
    <property type="entry name" value="MGAT4A_C"/>
    <property type="match status" value="1"/>
</dbReference>
<dbReference type="RefSeq" id="XP_022345527.1">
    <property type="nucleotide sequence ID" value="XM_022489819.1"/>
</dbReference>
<name>A0A8B8EZW8_CRAVI</name>
<evidence type="ECO:0000313" key="10">
    <source>
        <dbReference type="RefSeq" id="XP_022345527.1"/>
    </source>
</evidence>
<keyword evidence="4" id="KW-0812">Transmembrane</keyword>
<evidence type="ECO:0000313" key="7">
    <source>
        <dbReference type="Proteomes" id="UP000694844"/>
    </source>
</evidence>
<evidence type="ECO:0000313" key="9">
    <source>
        <dbReference type="RefSeq" id="XP_022345518.1"/>
    </source>
</evidence>
<reference evidence="7" key="1">
    <citation type="submission" date="2024-06" db="UniProtKB">
        <authorList>
            <consortium name="RefSeq"/>
        </authorList>
    </citation>
    <scope>NUCLEOTIDE SEQUENCE [LARGE SCALE GENOMIC DNA]</scope>
    <source>
        <tissue evidence="8">Whole sample</tissue>
    </source>
</reference>
<dbReference type="AlphaFoldDB" id="A0A8B8EZW8"/>
<comment type="pathway">
    <text evidence="1">Protein modification; protein glycosylation.</text>
</comment>
<evidence type="ECO:0000259" key="6">
    <source>
        <dbReference type="Pfam" id="PF23524"/>
    </source>
</evidence>
<keyword evidence="4" id="KW-0472">Membrane</keyword>
<evidence type="ECO:0000313" key="12">
    <source>
        <dbReference type="RefSeq" id="XP_022345545.1"/>
    </source>
</evidence>
<dbReference type="GeneID" id="111138032"/>
<dbReference type="RefSeq" id="XP_022345536.1">
    <property type="nucleotide sequence ID" value="XM_022489828.1"/>
</dbReference>
<dbReference type="RefSeq" id="XP_022345509.1">
    <property type="nucleotide sequence ID" value="XM_022489801.1"/>
</dbReference>
<dbReference type="InterPro" id="IPR006759">
    <property type="entry name" value="Glyco_transf_54"/>
</dbReference>
<feature type="domain" description="MGAT4 conserved region" evidence="5">
    <location>
        <begin position="100"/>
        <end position="344"/>
    </location>
</feature>
<protein>
    <submittedName>
        <fullName evidence="8 9">Alpha-1,3-mannosyl-glycoprotein 4-beta-N-acetylglucosaminyltransferase C-like isoform X1</fullName>
    </submittedName>
</protein>
<dbReference type="InterPro" id="IPR056576">
    <property type="entry name" value="MGAT4_A/B/C_C"/>
</dbReference>
<keyword evidence="2" id="KW-0328">Glycosyltransferase</keyword>
<dbReference type="OrthoDB" id="2016523at2759"/>
<dbReference type="PANTHER" id="PTHR12062:SF0">
    <property type="entry name" value="ALPHA-1,3-MANNOSYL-GLYCOPROTEIN 4-BETA-N-ACETYLGLUCOSAMINYLTRANSFERASE B"/>
    <property type="match status" value="1"/>
</dbReference>
<accession>A0A8B8EZW8</accession>
<dbReference type="RefSeq" id="XP_022345560.1">
    <property type="nucleotide sequence ID" value="XM_022489852.1"/>
</dbReference>
<keyword evidence="7" id="KW-1185">Reference proteome</keyword>
<feature type="transmembrane region" description="Helical" evidence="4">
    <location>
        <begin position="12"/>
        <end position="32"/>
    </location>
</feature>
<dbReference type="RefSeq" id="XP_022345553.1">
    <property type="nucleotide sequence ID" value="XM_022489845.1"/>
</dbReference>
<proteinExistence type="predicted"/>
<dbReference type="GO" id="GO:0008375">
    <property type="term" value="F:acetylglucosaminyltransferase activity"/>
    <property type="evidence" value="ECO:0007669"/>
    <property type="project" value="TreeGrafter"/>
</dbReference>
<dbReference type="Proteomes" id="UP000694844">
    <property type="component" value="Chromosome 1"/>
</dbReference>
<organism evidence="7 11">
    <name type="scientific">Crassostrea virginica</name>
    <name type="common">Eastern oyster</name>
    <dbReference type="NCBI Taxonomy" id="6565"/>
    <lineage>
        <taxon>Eukaryota</taxon>
        <taxon>Metazoa</taxon>
        <taxon>Spiralia</taxon>
        <taxon>Lophotrochozoa</taxon>
        <taxon>Mollusca</taxon>
        <taxon>Bivalvia</taxon>
        <taxon>Autobranchia</taxon>
        <taxon>Pteriomorphia</taxon>
        <taxon>Ostreida</taxon>
        <taxon>Ostreoidea</taxon>
        <taxon>Ostreidae</taxon>
        <taxon>Crassostrea</taxon>
    </lineage>
</organism>
<keyword evidence="4" id="KW-1133">Transmembrane helix</keyword>
<dbReference type="RefSeq" id="XP_022345518.1">
    <property type="nucleotide sequence ID" value="XM_022489810.1"/>
</dbReference>